<proteinExistence type="predicted"/>
<dbReference type="EMBL" id="CP060286">
    <property type="protein sequence ID" value="QNK40206.1"/>
    <property type="molecule type" value="Genomic_DNA"/>
</dbReference>
<dbReference type="GO" id="GO:0003677">
    <property type="term" value="F:DNA binding"/>
    <property type="evidence" value="ECO:0007669"/>
    <property type="project" value="InterPro"/>
</dbReference>
<dbReference type="PROSITE" id="PS51736">
    <property type="entry name" value="RECOMBINASES_3"/>
    <property type="match status" value="1"/>
</dbReference>
<dbReference type="RefSeq" id="WP_187035379.1">
    <property type="nucleotide sequence ID" value="NZ_CP060286.1"/>
</dbReference>
<reference evidence="4 5" key="1">
    <citation type="submission" date="2020-08" db="EMBL/GenBank/DDBJ databases">
        <title>The isolate Caproiciproducens sp. 7D4C2 produces n-caproate at mildly acidic conditions from hexoses: genome and rBOX comparison with related strains and chain-elongating bacteria.</title>
        <authorList>
            <person name="Esquivel-Elizondo S."/>
            <person name="Bagci C."/>
            <person name="Temovska M."/>
            <person name="Jeon B.S."/>
            <person name="Bessarab I."/>
            <person name="Williams R.B.H."/>
            <person name="Huson D.H."/>
            <person name="Angenent L.T."/>
        </authorList>
    </citation>
    <scope>NUCLEOTIDE SEQUENCE [LARGE SCALE GENOMIC DNA]</scope>
    <source>
        <strain evidence="4 5">7D4C2</strain>
    </source>
</reference>
<feature type="domain" description="Recombinase" evidence="3">
    <location>
        <begin position="172"/>
        <end position="312"/>
    </location>
</feature>
<evidence type="ECO:0000313" key="5">
    <source>
        <dbReference type="Proteomes" id="UP000515909"/>
    </source>
</evidence>
<evidence type="ECO:0000256" key="1">
    <source>
        <dbReference type="SAM" id="Coils"/>
    </source>
</evidence>
<dbReference type="Gene3D" id="3.40.50.1390">
    <property type="entry name" value="Resolvase, N-terminal catalytic domain"/>
    <property type="match status" value="1"/>
</dbReference>
<dbReference type="Pfam" id="PF13408">
    <property type="entry name" value="Zn_ribbon_recom"/>
    <property type="match status" value="1"/>
</dbReference>
<dbReference type="GO" id="GO:0000150">
    <property type="term" value="F:DNA strand exchange activity"/>
    <property type="evidence" value="ECO:0007669"/>
    <property type="project" value="InterPro"/>
</dbReference>
<dbReference type="InterPro" id="IPR025378">
    <property type="entry name" value="DUF4368"/>
</dbReference>
<dbReference type="InterPro" id="IPR025827">
    <property type="entry name" value="Zn_ribbon_recom_dom"/>
</dbReference>
<dbReference type="InterPro" id="IPR036162">
    <property type="entry name" value="Resolvase-like_N_sf"/>
</dbReference>
<dbReference type="Pfam" id="PF14287">
    <property type="entry name" value="DUF4368"/>
    <property type="match status" value="1"/>
</dbReference>
<dbReference type="Proteomes" id="UP000515909">
    <property type="component" value="Chromosome"/>
</dbReference>
<dbReference type="InterPro" id="IPR006119">
    <property type="entry name" value="Resolv_N"/>
</dbReference>
<dbReference type="PROSITE" id="PS51737">
    <property type="entry name" value="RECOMBINASE_DNA_BIND"/>
    <property type="match status" value="1"/>
</dbReference>
<dbReference type="Pfam" id="PF00239">
    <property type="entry name" value="Resolvase"/>
    <property type="match status" value="1"/>
</dbReference>
<dbReference type="Gene3D" id="3.90.1750.20">
    <property type="entry name" value="Putative Large Serine Recombinase, Chain B, Domain 2"/>
    <property type="match status" value="1"/>
</dbReference>
<keyword evidence="1" id="KW-0175">Coiled coil</keyword>
<dbReference type="PANTHER" id="PTHR30461:SF23">
    <property type="entry name" value="DNA RECOMBINASE-RELATED"/>
    <property type="match status" value="1"/>
</dbReference>
<dbReference type="AlphaFoldDB" id="A0A7G8T9B5"/>
<dbReference type="Pfam" id="PF07508">
    <property type="entry name" value="Recombinase"/>
    <property type="match status" value="1"/>
</dbReference>
<dbReference type="InterPro" id="IPR038109">
    <property type="entry name" value="DNA_bind_recomb_sf"/>
</dbReference>
<evidence type="ECO:0000313" key="4">
    <source>
        <dbReference type="EMBL" id="QNK40206.1"/>
    </source>
</evidence>
<dbReference type="PANTHER" id="PTHR30461">
    <property type="entry name" value="DNA-INVERTASE FROM LAMBDOID PROPHAGE"/>
    <property type="match status" value="1"/>
</dbReference>
<sequence>MKKLYKVGIYCRLSVDDASNSAKAKSYIPADESASIENQREILSKFVMLNGWTEVKTYADDGYSGGNFQRPGFLEMLEDAKKGIINLILVKDLSRLGRDFVEVGRYTDVVFPSLGCRFVSVLDCLDTEGDNTDMLHFRSLMNDYHLKDLSNKIKSVRYAKMKSGQFLSAYAPYGYRKSEDDKHKLVIDEYSAAVVRRAFSMRRDGAAYGKIAAAFNLDGILSPRGYWHSLYGTGECRYSQFWTCATVKNLLNSEVYLGNLLMNYTGSRSYKDGTMIYKPESEWIRCEATHEAIVAPEEWEAVRKINEAAKRRVENNRKPTRSLFSGKLVCADCKGPLGASTETQHRKNGTVKHYVSYCCERYIQSGRSVCSWHRIYEMTLAQIVMAEIKADAEAASLDEAGAVEKLKRRMAQYDDQRTANTRQEIGKLRRRLQELESITAKLYEDKVSGAVSESTFSVLITKNEQERLIKAERLDALLSEVKKSDQDAADIQNWAATIRKYLNLQELDRETIDELIDHIEIGERTVVDGKRRQDVKVFYRFVGQINRELDMQ</sequence>
<dbReference type="SUPFAM" id="SSF53041">
    <property type="entry name" value="Resolvase-like"/>
    <property type="match status" value="1"/>
</dbReference>
<protein>
    <submittedName>
        <fullName evidence="4">Recombinase family protein</fullName>
    </submittedName>
</protein>
<organism evidence="4 5">
    <name type="scientific">Caproicibacter fermentans</name>
    <dbReference type="NCBI Taxonomy" id="2576756"/>
    <lineage>
        <taxon>Bacteria</taxon>
        <taxon>Bacillati</taxon>
        <taxon>Bacillota</taxon>
        <taxon>Clostridia</taxon>
        <taxon>Eubacteriales</taxon>
        <taxon>Acutalibacteraceae</taxon>
        <taxon>Caproicibacter</taxon>
    </lineage>
</organism>
<name>A0A7G8T9B5_9FIRM</name>
<feature type="coiled-coil region" evidence="1">
    <location>
        <begin position="403"/>
        <end position="445"/>
    </location>
</feature>
<dbReference type="KEGG" id="cfem:HCR03_16235"/>
<accession>A0A7G8T9B5</accession>
<evidence type="ECO:0000259" key="3">
    <source>
        <dbReference type="PROSITE" id="PS51737"/>
    </source>
</evidence>
<dbReference type="InterPro" id="IPR011109">
    <property type="entry name" value="DNA_bind_recombinase_dom"/>
</dbReference>
<evidence type="ECO:0000259" key="2">
    <source>
        <dbReference type="PROSITE" id="PS51736"/>
    </source>
</evidence>
<dbReference type="InterPro" id="IPR050639">
    <property type="entry name" value="SSR_resolvase"/>
</dbReference>
<dbReference type="SMART" id="SM00857">
    <property type="entry name" value="Resolvase"/>
    <property type="match status" value="1"/>
</dbReference>
<gene>
    <name evidence="4" type="ORF">HCR03_16235</name>
</gene>
<feature type="domain" description="Resolvase/invertase-type recombinase catalytic" evidence="2">
    <location>
        <begin position="6"/>
        <end position="164"/>
    </location>
</feature>